<name>A0A382QFK3_9ZZZZ</name>
<evidence type="ECO:0000313" key="1">
    <source>
        <dbReference type="EMBL" id="SVC83827.1"/>
    </source>
</evidence>
<protein>
    <submittedName>
        <fullName evidence="1">Uncharacterized protein</fullName>
    </submittedName>
</protein>
<dbReference type="AlphaFoldDB" id="A0A382QFK3"/>
<reference evidence="1" key="1">
    <citation type="submission" date="2018-05" db="EMBL/GenBank/DDBJ databases">
        <authorList>
            <person name="Lanie J.A."/>
            <person name="Ng W.-L."/>
            <person name="Kazmierczak K.M."/>
            <person name="Andrzejewski T.M."/>
            <person name="Davidsen T.M."/>
            <person name="Wayne K.J."/>
            <person name="Tettelin H."/>
            <person name="Glass J.I."/>
            <person name="Rusch D."/>
            <person name="Podicherti R."/>
            <person name="Tsui H.-C.T."/>
            <person name="Winkler M.E."/>
        </authorList>
    </citation>
    <scope>NUCLEOTIDE SEQUENCE</scope>
</reference>
<gene>
    <name evidence="1" type="ORF">METZ01_LOCUS336681</name>
</gene>
<dbReference type="EMBL" id="UINC01113897">
    <property type="protein sequence ID" value="SVC83827.1"/>
    <property type="molecule type" value="Genomic_DNA"/>
</dbReference>
<accession>A0A382QFK3</accession>
<organism evidence="1">
    <name type="scientific">marine metagenome</name>
    <dbReference type="NCBI Taxonomy" id="408172"/>
    <lineage>
        <taxon>unclassified sequences</taxon>
        <taxon>metagenomes</taxon>
        <taxon>ecological metagenomes</taxon>
    </lineage>
</organism>
<sequence>MKLKDLYMITSEIIEVDGNSVSMLSGENLGLIKGAMFEISSKDKIKTYKGKTVTLPGKSRGLVRITNVGPDASKAKVVRKWRKIKPGHKAYELKDVPFLTDLNITYAKNERSELAGKIWISPFSKFSGSLNGYLGTVMDSKNKTDGYFGFGTDLDYTLFSGFGTQGSVSLGLPALFAWRGDDDGHRVISFFSDPSLDVNLAIQISHKRDIVFTVSYIFTSVNGPWQYQKDTSENDENGNNITEWEGATWDSDEPEIAPSGLYFSMSFRKLRF</sequence>
<proteinExistence type="predicted"/>